<name>A0ABX7LJ47_9BACL</name>
<dbReference type="RefSeq" id="WP_206104000.1">
    <property type="nucleotide sequence ID" value="NZ_CP070969.1"/>
</dbReference>
<accession>A0ABX7LJ47</accession>
<keyword evidence="2" id="KW-1185">Reference proteome</keyword>
<protein>
    <submittedName>
        <fullName evidence="1">Uncharacterized protein</fullName>
    </submittedName>
</protein>
<proteinExistence type="predicted"/>
<evidence type="ECO:0000313" key="1">
    <source>
        <dbReference type="EMBL" id="QSF46525.1"/>
    </source>
</evidence>
<sequence length="52" mass="6090">MNRKKTRTTELQISSISQIHDPLAARKWMELYVTLLKKQLIAEHVDQNPGEE</sequence>
<reference evidence="1 2" key="1">
    <citation type="submission" date="2021-02" db="EMBL/GenBank/DDBJ databases">
        <title>Paenibacillus tianjinensis sp. nov.</title>
        <authorList>
            <person name="Liu H."/>
        </authorList>
    </citation>
    <scope>NUCLEOTIDE SEQUENCE [LARGE SCALE GENOMIC DNA]</scope>
    <source>
        <strain evidence="1 2">TB2019</strain>
    </source>
</reference>
<dbReference type="Proteomes" id="UP000663452">
    <property type="component" value="Chromosome"/>
</dbReference>
<gene>
    <name evidence="1" type="ORF">JRJ22_08115</name>
</gene>
<dbReference type="EMBL" id="CP070969">
    <property type="protein sequence ID" value="QSF46525.1"/>
    <property type="molecule type" value="Genomic_DNA"/>
</dbReference>
<evidence type="ECO:0000313" key="2">
    <source>
        <dbReference type="Proteomes" id="UP000663452"/>
    </source>
</evidence>
<organism evidence="1 2">
    <name type="scientific">Paenibacillus tianjinensis</name>
    <dbReference type="NCBI Taxonomy" id="2810347"/>
    <lineage>
        <taxon>Bacteria</taxon>
        <taxon>Bacillati</taxon>
        <taxon>Bacillota</taxon>
        <taxon>Bacilli</taxon>
        <taxon>Bacillales</taxon>
        <taxon>Paenibacillaceae</taxon>
        <taxon>Paenibacillus</taxon>
    </lineage>
</organism>